<comment type="similarity">
    <text evidence="8">Belongs to the FIT family. Fungal FIT2B/SCS3 subfamily.</text>
</comment>
<dbReference type="InterPro" id="IPR046400">
    <property type="entry name" value="SCS3"/>
</dbReference>
<feature type="active site" evidence="8">
    <location>
        <position position="200"/>
    </location>
</feature>
<keyword evidence="7 8" id="KW-0472">Membrane</keyword>
<evidence type="ECO:0000313" key="11">
    <source>
        <dbReference type="EMBL" id="OKL60632.1"/>
    </source>
</evidence>
<keyword evidence="8" id="KW-1208">Phospholipid metabolism</keyword>
<evidence type="ECO:0000256" key="1">
    <source>
        <dbReference type="ARBA" id="ARBA00004477"/>
    </source>
</evidence>
<feature type="transmembrane region" description="Helical" evidence="10">
    <location>
        <begin position="83"/>
        <end position="104"/>
    </location>
</feature>
<dbReference type="GO" id="GO:0010945">
    <property type="term" value="F:coenzyme A diphosphatase activity"/>
    <property type="evidence" value="ECO:0007669"/>
    <property type="project" value="InterPro"/>
</dbReference>
<keyword evidence="8" id="KW-0444">Lipid biosynthesis</keyword>
<feature type="transmembrane region" description="Helical" evidence="10">
    <location>
        <begin position="291"/>
        <end position="308"/>
    </location>
</feature>
<comment type="catalytic activity">
    <reaction evidence="8">
        <text>an acyl-CoA + H2O = an acyl-4'-phosphopantetheine + adenosine 3',5'-bisphosphate + 2 H(+)</text>
        <dbReference type="Rhea" id="RHEA:50044"/>
        <dbReference type="ChEBI" id="CHEBI:15377"/>
        <dbReference type="ChEBI" id="CHEBI:15378"/>
        <dbReference type="ChEBI" id="CHEBI:58342"/>
        <dbReference type="ChEBI" id="CHEBI:58343"/>
        <dbReference type="ChEBI" id="CHEBI:132023"/>
    </reaction>
</comment>
<sequence>MAVSRSGSPSSQGKGSNNPSPKTHPPVTVLAIYPLTLLLGSIYSVISPTARQSRDPKTIATTAEKQQQHTHPVNYFARKNNIFNLYFVKVGWAWTTIAFLTLLLTRPYYTKAPANLRGKRTAQALLRYCLVTGAWFLTTQWFFGPAIIDRTFVLTGGKCERLSSLSTGDVAWEGIKAILTAAACKAAGGSWMGGHDVSGHVFMLVLGSSFLAFEALGTSATSPFRSVAANASENTDENTINSNKDDSDGEIPSNSNLVLIYASRFVWTIIGLSWWMLFMTAIWFHTWVEKLSGLLISLAVVYITYILPRSLPSWADMIGIPGYEPAVRLE</sequence>
<dbReference type="PANTHER" id="PTHR23129">
    <property type="entry name" value="ACYL-COENZYME A DIPHOSPHATASE FITM2"/>
    <property type="match status" value="1"/>
</dbReference>
<protein>
    <recommendedName>
        <fullName evidence="8">Acyl-coenzyme A diphosphatase SCS3</fullName>
        <ecNumber evidence="8">3.6.1.-</ecNumber>
    </recommendedName>
    <alternativeName>
        <fullName evidence="8">FIT family protein SCS3</fullName>
    </alternativeName>
</protein>
<dbReference type="EC" id="3.6.1.-" evidence="8"/>
<dbReference type="OrthoDB" id="5579088at2759"/>
<evidence type="ECO:0000256" key="5">
    <source>
        <dbReference type="ARBA" id="ARBA00022989"/>
    </source>
</evidence>
<evidence type="ECO:0000256" key="10">
    <source>
        <dbReference type="SAM" id="Phobius"/>
    </source>
</evidence>
<dbReference type="GeneID" id="31003916"/>
<name>A0A1Q5Q984_TALAT</name>
<reference evidence="11 12" key="1">
    <citation type="submission" date="2015-06" db="EMBL/GenBank/DDBJ databases">
        <title>Talaromyces atroroseus IBT 11181 draft genome.</title>
        <authorList>
            <person name="Rasmussen K.B."/>
            <person name="Rasmussen S."/>
            <person name="Petersen B."/>
            <person name="Sicheritz-Ponten T."/>
            <person name="Mortensen U.H."/>
            <person name="Thrane U."/>
        </authorList>
    </citation>
    <scope>NUCLEOTIDE SEQUENCE [LARGE SCALE GENOMIC DNA]</scope>
    <source>
        <strain evidence="11 12">IBT 11181</strain>
    </source>
</reference>
<evidence type="ECO:0000313" key="12">
    <source>
        <dbReference type="Proteomes" id="UP000214365"/>
    </source>
</evidence>
<proteinExistence type="inferred from homology"/>
<keyword evidence="2 8" id="KW-0812">Transmembrane</keyword>
<evidence type="ECO:0000256" key="9">
    <source>
        <dbReference type="SAM" id="MobiDB-lite"/>
    </source>
</evidence>
<dbReference type="HAMAP" id="MF_03231">
    <property type="entry name" value="SCS3"/>
    <property type="match status" value="1"/>
</dbReference>
<dbReference type="GO" id="GO:0008654">
    <property type="term" value="P:phospholipid biosynthetic process"/>
    <property type="evidence" value="ECO:0007669"/>
    <property type="project" value="UniProtKB-KW"/>
</dbReference>
<dbReference type="InterPro" id="IPR019388">
    <property type="entry name" value="FIT"/>
</dbReference>
<feature type="active site" evidence="8">
    <location>
        <position position="285"/>
    </location>
</feature>
<comment type="subcellular location">
    <subcellularLocation>
        <location evidence="1 8">Endoplasmic reticulum membrane</location>
        <topology evidence="1 8">Multi-pass membrane protein</topology>
    </subcellularLocation>
</comment>
<feature type="transmembrane region" description="Helical" evidence="10">
    <location>
        <begin position="265"/>
        <end position="285"/>
    </location>
</feature>
<evidence type="ECO:0000256" key="2">
    <source>
        <dbReference type="ARBA" id="ARBA00022692"/>
    </source>
</evidence>
<dbReference type="Pfam" id="PF10261">
    <property type="entry name" value="FIT"/>
    <property type="match status" value="1"/>
</dbReference>
<evidence type="ECO:0000256" key="6">
    <source>
        <dbReference type="ARBA" id="ARBA00023098"/>
    </source>
</evidence>
<keyword evidence="12" id="KW-1185">Reference proteome</keyword>
<dbReference type="GO" id="GO:0005789">
    <property type="term" value="C:endoplasmic reticulum membrane"/>
    <property type="evidence" value="ECO:0007669"/>
    <property type="project" value="UniProtKB-SubCell"/>
</dbReference>
<dbReference type="RefSeq" id="XP_020120753.1">
    <property type="nucleotide sequence ID" value="XM_020266454.1"/>
</dbReference>
<comment type="catalytic activity">
    <reaction evidence="8">
        <text>hexadecanoyl-CoA + H2O = S-hexadecanoyl-4'-phosphopantetheine + adenosine 3',5'-bisphosphate + 2 H(+)</text>
        <dbReference type="Rhea" id="RHEA:50032"/>
        <dbReference type="ChEBI" id="CHEBI:15377"/>
        <dbReference type="ChEBI" id="CHEBI:15378"/>
        <dbReference type="ChEBI" id="CHEBI:57379"/>
        <dbReference type="ChEBI" id="CHEBI:58343"/>
        <dbReference type="ChEBI" id="CHEBI:132018"/>
    </reaction>
</comment>
<feature type="transmembrane region" description="Helical" evidence="10">
    <location>
        <begin position="125"/>
        <end position="143"/>
    </location>
</feature>
<dbReference type="PANTHER" id="PTHR23129:SF0">
    <property type="entry name" value="ACYL-COENZYME A DIPHOSPHATASE FITM2"/>
    <property type="match status" value="1"/>
</dbReference>
<accession>A0A1Q5Q984</accession>
<evidence type="ECO:0000256" key="3">
    <source>
        <dbReference type="ARBA" id="ARBA00022801"/>
    </source>
</evidence>
<dbReference type="GO" id="GO:0140042">
    <property type="term" value="P:lipid droplet formation"/>
    <property type="evidence" value="ECO:0007669"/>
    <property type="project" value="UniProtKB-UniRule"/>
</dbReference>
<organism evidence="11 12">
    <name type="scientific">Talaromyces atroroseus</name>
    <dbReference type="NCBI Taxonomy" id="1441469"/>
    <lineage>
        <taxon>Eukaryota</taxon>
        <taxon>Fungi</taxon>
        <taxon>Dikarya</taxon>
        <taxon>Ascomycota</taxon>
        <taxon>Pezizomycotina</taxon>
        <taxon>Eurotiomycetes</taxon>
        <taxon>Eurotiomycetidae</taxon>
        <taxon>Eurotiales</taxon>
        <taxon>Trichocomaceae</taxon>
        <taxon>Talaromyces</taxon>
        <taxon>Talaromyces sect. Trachyspermi</taxon>
    </lineage>
</organism>
<dbReference type="STRING" id="1441469.A0A1Q5Q984"/>
<comment type="catalytic activity">
    <reaction evidence="8">
        <text>(9Z)-octadecenoyl-CoA + H2O = S-(9Z-octadecenoyl)-4'-phosphopantetheine + adenosine 3',5'-bisphosphate + 2 H(+)</text>
        <dbReference type="Rhea" id="RHEA:65564"/>
        <dbReference type="ChEBI" id="CHEBI:15377"/>
        <dbReference type="ChEBI" id="CHEBI:15378"/>
        <dbReference type="ChEBI" id="CHEBI:57387"/>
        <dbReference type="ChEBI" id="CHEBI:58343"/>
        <dbReference type="ChEBI" id="CHEBI:156553"/>
    </reaction>
</comment>
<keyword evidence="6" id="KW-0443">Lipid metabolism</keyword>
<keyword evidence="8" id="KW-0594">Phospholipid biosynthesis</keyword>
<dbReference type="AlphaFoldDB" id="A0A1Q5Q984"/>
<evidence type="ECO:0000256" key="4">
    <source>
        <dbReference type="ARBA" id="ARBA00022824"/>
    </source>
</evidence>
<feature type="region of interest" description="Disordered" evidence="9">
    <location>
        <begin position="1"/>
        <end position="25"/>
    </location>
</feature>
<evidence type="ECO:0000256" key="7">
    <source>
        <dbReference type="ARBA" id="ARBA00023136"/>
    </source>
</evidence>
<dbReference type="EMBL" id="LFMY01000005">
    <property type="protein sequence ID" value="OKL60632.1"/>
    <property type="molecule type" value="Genomic_DNA"/>
</dbReference>
<keyword evidence="3 8" id="KW-0378">Hydrolase</keyword>
<comment type="function">
    <text evidence="8">Fatty acyl-coenzyme A (CoA) diphosphatase that hydrolyzes fatty acyl-CoA to yield acyl-4'-phosphopantetheine and adenosine 3',5'-bisphosphate. Preferentially hydrolyzes unsaturated long-chain acyl-CoA substrates in the endoplasmic reticulum (ER) lumen. This catalytic activity is required for maintaining ER structure and for lipid droplets (LDs) biogenesis, which are lipid storage organelles involved in maintaining lipid and energy homeostasis. May directly bind to diacylglycerol (DAGs) and triacylglycerol, which is also important for LD biogenesis. May support directional budding of nacent LDs from the ER into the cytosol by reducing DAG levels at sites of LD formation. May play a role in the regulation of cell morphology and cytoskeletal organization. Involved in phospholipid biosynthesis.</text>
</comment>
<gene>
    <name evidence="8" type="primary">SCS3</name>
    <name evidence="8" type="synonym">FIT2B</name>
    <name evidence="11" type="ORF">UA08_04161</name>
</gene>
<dbReference type="Proteomes" id="UP000214365">
    <property type="component" value="Unassembled WGS sequence"/>
</dbReference>
<keyword evidence="5 8" id="KW-1133">Transmembrane helix</keyword>
<feature type="compositionally biased region" description="Polar residues" evidence="9">
    <location>
        <begin position="1"/>
        <end position="21"/>
    </location>
</feature>
<keyword evidence="4 8" id="KW-0256">Endoplasmic reticulum</keyword>
<comment type="caution">
    <text evidence="11">The sequence shown here is derived from an EMBL/GenBank/DDBJ whole genome shotgun (WGS) entry which is preliminary data.</text>
</comment>
<comment type="catalytic activity">
    <reaction evidence="8">
        <text>(5Z,8Z,11Z,14Z)-eicosatetraenoyl-CoA + H2O = S-(5Z,8Z,11Z,14Z-eicosatetraenoyl)-4'-phosphopantetheine + adenosine 3',5'-bisphosphate + 2 H(+)</text>
        <dbReference type="Rhea" id="RHEA:65568"/>
        <dbReference type="ChEBI" id="CHEBI:15377"/>
        <dbReference type="ChEBI" id="CHEBI:15378"/>
        <dbReference type="ChEBI" id="CHEBI:57368"/>
        <dbReference type="ChEBI" id="CHEBI:58343"/>
        <dbReference type="ChEBI" id="CHEBI:156554"/>
    </reaction>
</comment>
<feature type="transmembrane region" description="Helical" evidence="10">
    <location>
        <begin position="27"/>
        <end position="46"/>
    </location>
</feature>
<evidence type="ECO:0000256" key="8">
    <source>
        <dbReference type="HAMAP-Rule" id="MF_03231"/>
    </source>
</evidence>